<dbReference type="InterPro" id="IPR004365">
    <property type="entry name" value="NA-bd_OB_tRNA"/>
</dbReference>
<feature type="region of interest" description="Disordered" evidence="14">
    <location>
        <begin position="197"/>
        <end position="268"/>
    </location>
</feature>
<dbReference type="GO" id="GO:0007140">
    <property type="term" value="P:male meiotic nuclear division"/>
    <property type="evidence" value="ECO:0007669"/>
    <property type="project" value="UniProtKB-ARBA"/>
</dbReference>
<keyword evidence="5" id="KW-0227">DNA damage</keyword>
<comment type="subcellular location">
    <subcellularLocation>
        <location evidence="1 13">Nucleus</location>
    </subcellularLocation>
</comment>
<dbReference type="STRING" id="74649.A0A2P6PAZ3"/>
<dbReference type="Pfam" id="PF00098">
    <property type="entry name" value="zf-CCHC"/>
    <property type="match status" value="1"/>
</dbReference>
<dbReference type="Gramene" id="PRQ19099">
    <property type="protein sequence ID" value="PRQ19099"/>
    <property type="gene ID" value="RchiOBHm_Chr7g0213381"/>
</dbReference>
<gene>
    <name evidence="16" type="ORF">RchiOBHm_Chr7g0213381</name>
</gene>
<evidence type="ECO:0000256" key="9">
    <source>
        <dbReference type="ARBA" id="ARBA00023172"/>
    </source>
</evidence>
<dbReference type="GO" id="GO:0005662">
    <property type="term" value="C:DNA replication factor A complex"/>
    <property type="evidence" value="ECO:0007669"/>
    <property type="project" value="TreeGrafter"/>
</dbReference>
<dbReference type="InterPro" id="IPR001878">
    <property type="entry name" value="Znf_CCHC"/>
</dbReference>
<dbReference type="OMA" id="CATISFM"/>
<keyword evidence="7 13" id="KW-0862">Zinc</keyword>
<dbReference type="AlphaFoldDB" id="A0A2P6PAZ3"/>
<evidence type="ECO:0000256" key="10">
    <source>
        <dbReference type="ARBA" id="ARBA00023204"/>
    </source>
</evidence>
<name>A0A2P6PAZ3_ROSCH</name>
<dbReference type="GO" id="GO:0006260">
    <property type="term" value="P:DNA replication"/>
    <property type="evidence" value="ECO:0007669"/>
    <property type="project" value="UniProtKB-KW"/>
</dbReference>
<comment type="caution">
    <text evidence="16">The sequence shown here is derived from an EMBL/GenBank/DDBJ whole genome shotgun (WGS) entry which is preliminary data.</text>
</comment>
<dbReference type="Pfam" id="PF16900">
    <property type="entry name" value="REPA_OB_2"/>
    <property type="match status" value="1"/>
</dbReference>
<keyword evidence="6 12" id="KW-0863">Zinc-finger</keyword>
<proteinExistence type="inferred from homology"/>
<dbReference type="GO" id="GO:0000724">
    <property type="term" value="P:double-strand break repair via homologous recombination"/>
    <property type="evidence" value="ECO:0007669"/>
    <property type="project" value="TreeGrafter"/>
</dbReference>
<evidence type="ECO:0000259" key="15">
    <source>
        <dbReference type="PROSITE" id="PS50158"/>
    </source>
</evidence>
<evidence type="ECO:0000256" key="13">
    <source>
        <dbReference type="RuleBase" id="RU364130"/>
    </source>
</evidence>
<keyword evidence="17" id="KW-1185">Reference proteome</keyword>
<dbReference type="CDD" id="cd04476">
    <property type="entry name" value="RPA1_DBD_C"/>
    <property type="match status" value="1"/>
</dbReference>
<comment type="subunit">
    <text evidence="13">Heterotrimer of RPA1, RPA2 and RPA3 (canonical replication protein A complex).</text>
</comment>
<dbReference type="Gene3D" id="2.40.50.140">
    <property type="entry name" value="Nucleic acid-binding proteins"/>
    <property type="match status" value="4"/>
</dbReference>
<dbReference type="CDD" id="cd04475">
    <property type="entry name" value="RPA1_DBD_B"/>
    <property type="match status" value="1"/>
</dbReference>
<dbReference type="Pfam" id="PF01336">
    <property type="entry name" value="tRNA_anti-codon"/>
    <property type="match status" value="1"/>
</dbReference>
<keyword evidence="11 13" id="KW-0539">Nucleus</keyword>
<keyword evidence="8 13" id="KW-0238">DNA-binding</keyword>
<dbReference type="Pfam" id="PF04057">
    <property type="entry name" value="Rep-A_N"/>
    <property type="match status" value="1"/>
</dbReference>
<sequence>MKIARQAHSLFPSQIRFRSGAPNSLSKISRVSIFKLPPPLPIQSPTLPFFSTLFFRSQSIQPSHSSGQPNPFNFPAMDVRLTEGAILKITTEDHDNQYRPILQVHDMKQIQAQGGAGADKERYRLALSDGSHTQQGMLATQQNFLIRQGHLQKGSVVCLNQFTCTTVQGRQIIIIISLDVLVDTCEIIGEPARISNAQSPGTIPANAQSLNSSARVAGHETMTEATPQQPRLNQSYGGSYSGSADPGRYATMSTVPNHPRPETGSGFAGLAPVSGLYAGQNTGLRSPISQATYQQPPPSSYARPPQPTHQQPPPLYSNRGPVAKNEAPGRIVQICALNRYLNKWTIKARVTAKSELRSYTNARGEGKVFNFDLIDCGGEIRVTCFNSIAEEFYNLIEVGKVYLISKGTVKAAVKKFNHLSNEFEIQLDTTSTIQLCFEDDGSIPQQRFNFRPISDVEGLENNTIVDIIGVVTFISPAASISTKNGETQKRTLQLKDMSCRSVEVTLWGNLCNAEGQKLQSMCDSGLFPVLAVKAVRVNDFNGKGVGTMATSQLFIEPNNSQADEVREWFDREGRNSPCVSISRGTASVGRNDIRKTISQIKDEKLGTSEKPDWITISATVIFVKSDSYFYAACPLKIGERQCNKKVINDGDGTWRCERCEQSVEQCDYRYILNLQIQDHTGIAWVTAFQEAGEEIMGITAKDFHNLKYEMQDEDKVAEIVRRVLFTEFVFKLKIKEETFSDEQRVKSTIVKADKVSFSSKSRFHLDLMDRLKNGETAIPCAGMNNTEVGSSAIRQHTPAVNASYGTNAVNAGREFGAPANQVHVGSQYISPRVPSTGSAGLYPTCNICGGTSHNSLNCPNVMNGPGQSSGGGYTNSRPVASNSGECYKCHQPGHRAKDCPSSNHIPAYGRSGAQPGRYGVSNQRVSY</sequence>
<dbReference type="GO" id="GO:0003684">
    <property type="term" value="F:damaged DNA binding"/>
    <property type="evidence" value="ECO:0007669"/>
    <property type="project" value="TreeGrafter"/>
</dbReference>
<dbReference type="NCBIfam" id="TIGR00617">
    <property type="entry name" value="rpa1"/>
    <property type="match status" value="1"/>
</dbReference>
<dbReference type="SMART" id="SM00343">
    <property type="entry name" value="ZnF_C2HC"/>
    <property type="match status" value="2"/>
</dbReference>
<evidence type="ECO:0000256" key="11">
    <source>
        <dbReference type="ARBA" id="ARBA00023242"/>
    </source>
</evidence>
<dbReference type="PANTHER" id="PTHR23273:SF4">
    <property type="entry name" value="REPLICATION PROTEIN A OB DOMAIN-CONTAINING PROTEIN"/>
    <property type="match status" value="1"/>
</dbReference>
<dbReference type="GO" id="GO:0043047">
    <property type="term" value="F:single-stranded telomeric DNA binding"/>
    <property type="evidence" value="ECO:0007669"/>
    <property type="project" value="TreeGrafter"/>
</dbReference>
<evidence type="ECO:0000256" key="4">
    <source>
        <dbReference type="ARBA" id="ARBA00022723"/>
    </source>
</evidence>
<dbReference type="InterPro" id="IPR031657">
    <property type="entry name" value="REPA_OB_2"/>
</dbReference>
<reference evidence="16 17" key="1">
    <citation type="journal article" date="2018" name="Nat. Genet.">
        <title>The Rosa genome provides new insights in the design of modern roses.</title>
        <authorList>
            <person name="Bendahmane M."/>
        </authorList>
    </citation>
    <scope>NUCLEOTIDE SEQUENCE [LARGE SCALE GENOMIC DNA]</scope>
    <source>
        <strain evidence="17">cv. Old Blush</strain>
    </source>
</reference>
<evidence type="ECO:0000256" key="8">
    <source>
        <dbReference type="ARBA" id="ARBA00023125"/>
    </source>
</evidence>
<accession>A0A2P6PAZ3</accession>
<evidence type="ECO:0000256" key="2">
    <source>
        <dbReference type="ARBA" id="ARBA00005690"/>
    </source>
</evidence>
<dbReference type="InterPro" id="IPR047192">
    <property type="entry name" value="Euk_RPA1_DBD_C"/>
</dbReference>
<dbReference type="FunFam" id="2.40.50.140:FF:000117">
    <property type="entry name" value="Replication protein A subunit"/>
    <property type="match status" value="1"/>
</dbReference>
<dbReference type="InterPro" id="IPR012340">
    <property type="entry name" value="NA-bd_OB-fold"/>
</dbReference>
<evidence type="ECO:0000256" key="7">
    <source>
        <dbReference type="ARBA" id="ARBA00022833"/>
    </source>
</evidence>
<dbReference type="SUPFAM" id="SSF50249">
    <property type="entry name" value="Nucleic acid-binding proteins"/>
    <property type="match status" value="4"/>
</dbReference>
<evidence type="ECO:0000256" key="6">
    <source>
        <dbReference type="ARBA" id="ARBA00022771"/>
    </source>
</evidence>
<dbReference type="InterPro" id="IPR036875">
    <property type="entry name" value="Znf_CCHC_sf"/>
</dbReference>
<feature type="domain" description="CCHC-type" evidence="15">
    <location>
        <begin position="886"/>
        <end position="901"/>
    </location>
</feature>
<feature type="compositionally biased region" description="Polar residues" evidence="14">
    <location>
        <begin position="197"/>
        <end position="214"/>
    </location>
</feature>
<dbReference type="PROSITE" id="PS50158">
    <property type="entry name" value="ZF_CCHC"/>
    <property type="match status" value="1"/>
</dbReference>
<dbReference type="InterPro" id="IPR004591">
    <property type="entry name" value="Rfa1"/>
</dbReference>
<dbReference type="FunFam" id="2.40.50.140:FF:000064">
    <property type="entry name" value="Replication protein A subunit"/>
    <property type="match status" value="1"/>
</dbReference>
<dbReference type="FunFam" id="2.40.50.140:FF:000041">
    <property type="entry name" value="Replication protein A subunit"/>
    <property type="match status" value="1"/>
</dbReference>
<dbReference type="Gene3D" id="4.10.60.10">
    <property type="entry name" value="Zinc finger, CCHC-type"/>
    <property type="match status" value="1"/>
</dbReference>
<organism evidence="16 17">
    <name type="scientific">Rosa chinensis</name>
    <name type="common">China rose</name>
    <dbReference type="NCBI Taxonomy" id="74649"/>
    <lineage>
        <taxon>Eukaryota</taxon>
        <taxon>Viridiplantae</taxon>
        <taxon>Streptophyta</taxon>
        <taxon>Embryophyta</taxon>
        <taxon>Tracheophyta</taxon>
        <taxon>Spermatophyta</taxon>
        <taxon>Magnoliopsida</taxon>
        <taxon>eudicotyledons</taxon>
        <taxon>Gunneridae</taxon>
        <taxon>Pentapetalae</taxon>
        <taxon>rosids</taxon>
        <taxon>fabids</taxon>
        <taxon>Rosales</taxon>
        <taxon>Rosaceae</taxon>
        <taxon>Rosoideae</taxon>
        <taxon>Rosoideae incertae sedis</taxon>
        <taxon>Rosa</taxon>
    </lineage>
</organism>
<dbReference type="InterPro" id="IPR013955">
    <property type="entry name" value="Rep_factor-A_C"/>
</dbReference>
<dbReference type="InterPro" id="IPR007199">
    <property type="entry name" value="Rep_factor-A_N"/>
</dbReference>
<dbReference type="Proteomes" id="UP000238479">
    <property type="component" value="Chromosome 7"/>
</dbReference>
<keyword evidence="10" id="KW-0234">DNA repair</keyword>
<feature type="region of interest" description="Disordered" evidence="14">
    <location>
        <begin position="288"/>
        <end position="323"/>
    </location>
</feature>
<keyword evidence="4 13" id="KW-0479">Metal-binding</keyword>
<dbReference type="Pfam" id="PF08646">
    <property type="entry name" value="Rep_fac-A_C"/>
    <property type="match status" value="1"/>
</dbReference>
<evidence type="ECO:0000256" key="12">
    <source>
        <dbReference type="PROSITE-ProRule" id="PRU00047"/>
    </source>
</evidence>
<dbReference type="SUPFAM" id="SSF57756">
    <property type="entry name" value="Retrovirus zinc finger-like domains"/>
    <property type="match status" value="1"/>
</dbReference>
<feature type="compositionally biased region" description="Polar residues" evidence="14">
    <location>
        <begin position="223"/>
        <end position="242"/>
    </location>
</feature>
<dbReference type="PANTHER" id="PTHR23273">
    <property type="entry name" value="REPLICATION FACTOR A 1, RFA1"/>
    <property type="match status" value="1"/>
</dbReference>
<keyword evidence="9" id="KW-0233">DNA recombination</keyword>
<comment type="similarity">
    <text evidence="2 13">Belongs to the replication factor A protein 1 family.</text>
</comment>
<protein>
    <recommendedName>
        <fullName evidence="13">Replication protein A subunit</fullName>
    </recommendedName>
</protein>
<evidence type="ECO:0000256" key="14">
    <source>
        <dbReference type="SAM" id="MobiDB-lite"/>
    </source>
</evidence>
<evidence type="ECO:0000256" key="5">
    <source>
        <dbReference type="ARBA" id="ARBA00022763"/>
    </source>
</evidence>
<feature type="compositionally biased region" description="Pro residues" evidence="14">
    <location>
        <begin position="295"/>
        <end position="315"/>
    </location>
</feature>
<dbReference type="GO" id="GO:0006289">
    <property type="term" value="P:nucleotide-excision repair"/>
    <property type="evidence" value="ECO:0007669"/>
    <property type="project" value="TreeGrafter"/>
</dbReference>
<dbReference type="FunFam" id="2.40.50.140:FF:000090">
    <property type="entry name" value="Replication protein A subunit"/>
    <property type="match status" value="1"/>
</dbReference>
<evidence type="ECO:0000313" key="17">
    <source>
        <dbReference type="Proteomes" id="UP000238479"/>
    </source>
</evidence>
<dbReference type="CDD" id="cd04477">
    <property type="entry name" value="RPA1N"/>
    <property type="match status" value="1"/>
</dbReference>
<evidence type="ECO:0000256" key="3">
    <source>
        <dbReference type="ARBA" id="ARBA00022705"/>
    </source>
</evidence>
<keyword evidence="3 13" id="KW-0235">DNA replication</keyword>
<comment type="function">
    <text evidence="13">Component of the replication protein A complex (RPA) required for DNA recombination, repair and replication. The activity of RPA is mediated by single-stranded DNA binding and protein interactions. Probably involved in repair of double-strand DNA breaks (DSBs) induced by genotoxic stresses.</text>
</comment>
<dbReference type="GO" id="GO:0008270">
    <property type="term" value="F:zinc ion binding"/>
    <property type="evidence" value="ECO:0007669"/>
    <property type="project" value="UniProtKB-KW"/>
</dbReference>
<dbReference type="EMBL" id="PDCK01000045">
    <property type="protein sequence ID" value="PRQ19099.1"/>
    <property type="molecule type" value="Genomic_DNA"/>
</dbReference>
<dbReference type="CDD" id="cd04474">
    <property type="entry name" value="RPA1_DBD_A"/>
    <property type="match status" value="1"/>
</dbReference>
<feature type="region of interest" description="Disordered" evidence="14">
    <location>
        <begin position="896"/>
        <end position="927"/>
    </location>
</feature>
<evidence type="ECO:0000313" key="16">
    <source>
        <dbReference type="EMBL" id="PRQ19099.1"/>
    </source>
</evidence>
<evidence type="ECO:0000256" key="1">
    <source>
        <dbReference type="ARBA" id="ARBA00004123"/>
    </source>
</evidence>
<dbReference type="GO" id="GO:0007004">
    <property type="term" value="P:telomere maintenance via telomerase"/>
    <property type="evidence" value="ECO:0007669"/>
    <property type="project" value="TreeGrafter"/>
</dbReference>